<dbReference type="PANTHER" id="PTHR43362:SF1">
    <property type="entry name" value="MANNITOL DEHYDROGENASE 2-RELATED"/>
    <property type="match status" value="1"/>
</dbReference>
<evidence type="ECO:0000259" key="2">
    <source>
        <dbReference type="Pfam" id="PF01232"/>
    </source>
</evidence>
<dbReference type="PANTHER" id="PTHR43362">
    <property type="entry name" value="MANNITOL DEHYDROGENASE DSF1-RELATED"/>
    <property type="match status" value="1"/>
</dbReference>
<feature type="domain" description="Mannitol dehydrogenase C-terminal" evidence="3">
    <location>
        <begin position="318"/>
        <end position="513"/>
    </location>
</feature>
<sequence length="534" mass="59948">MKLNDKNLSCSCWAEKGYRIPSFDRSKMVENTKKNPQWVHFGAGNIFRIFPAHLAQILLESGKMDTGIVVGEGFDYEIISKAYHPFDNLTLMVTLKADGSIDKEVIASVAESHPCAKEFQPSWDRFIEVFENPSLQMVSFTITEKGYALKNAKGELFSAYAEDFEDGPGKGARMLFSRLAYFLLKRYEKGAYPIALVSMDNCSHNGEKVEKAVKTIANAWLERGFVDKGFVDYLSSDKVSYPWSMIDKITPRPDASVAAMLEKDGFENTDVIITDKKTYTAAFVNAEECQYLVIEDKFPNGRPSLEDAGVYFTTRETVNKVEKMKVCTCLNPLHTALAVNGCLLSYHLISEEMKDEDLVALIKRIGYTEGLPVVVNPGIIDPKKFIDEVINVRLPNPFMPDSPERIATDTSQKLPIRFGETIKAYISSGKDVKSLKGIAYVFASWMRYTMALDDNLESFTPSPDPLLEYAQTELSCLEIGKKVSLRDIEKMLRNKDIFGVDLIETGLADTVVEYLNMLLEGKGSVRKTLHSLVK</sequence>
<dbReference type="InterPro" id="IPR036291">
    <property type="entry name" value="NAD(P)-bd_dom_sf"/>
</dbReference>
<reference evidence="4" key="1">
    <citation type="journal article" date="2021" name="PeerJ">
        <title>Extensive microbial diversity within the chicken gut microbiome revealed by metagenomics and culture.</title>
        <authorList>
            <person name="Gilroy R."/>
            <person name="Ravi A."/>
            <person name="Getino M."/>
            <person name="Pursley I."/>
            <person name="Horton D.L."/>
            <person name="Alikhan N.F."/>
            <person name="Baker D."/>
            <person name="Gharbi K."/>
            <person name="Hall N."/>
            <person name="Watson M."/>
            <person name="Adriaenssens E.M."/>
            <person name="Foster-Nyarko E."/>
            <person name="Jarju S."/>
            <person name="Secka A."/>
            <person name="Antonio M."/>
            <person name="Oren A."/>
            <person name="Chaudhuri R.R."/>
            <person name="La Ragione R."/>
            <person name="Hildebrand F."/>
            <person name="Pallen M.J."/>
        </authorList>
    </citation>
    <scope>NUCLEOTIDE SEQUENCE</scope>
    <source>
        <strain evidence="4">Gambia11-129</strain>
    </source>
</reference>
<evidence type="ECO:0000313" key="5">
    <source>
        <dbReference type="Proteomes" id="UP000823936"/>
    </source>
</evidence>
<dbReference type="Gene3D" id="3.40.50.720">
    <property type="entry name" value="NAD(P)-binding Rossmann-like Domain"/>
    <property type="match status" value="1"/>
</dbReference>
<dbReference type="InterPro" id="IPR050988">
    <property type="entry name" value="Mannitol_DH/Oxidoreductase"/>
</dbReference>
<dbReference type="InterPro" id="IPR013118">
    <property type="entry name" value="Mannitol_DH_C"/>
</dbReference>
<feature type="domain" description="Mannitol dehydrogenase N-terminal" evidence="2">
    <location>
        <begin position="38"/>
        <end position="306"/>
    </location>
</feature>
<gene>
    <name evidence="4" type="ORF">IAB12_00445</name>
</gene>
<comment type="caution">
    <text evidence="4">The sequence shown here is derived from an EMBL/GenBank/DDBJ whole genome shotgun (WGS) entry which is preliminary data.</text>
</comment>
<dbReference type="EMBL" id="DXHU01000003">
    <property type="protein sequence ID" value="HIV98237.1"/>
    <property type="molecule type" value="Genomic_DNA"/>
</dbReference>
<dbReference type="GO" id="GO:0016616">
    <property type="term" value="F:oxidoreductase activity, acting on the CH-OH group of donors, NAD or NADP as acceptor"/>
    <property type="evidence" value="ECO:0007669"/>
    <property type="project" value="TreeGrafter"/>
</dbReference>
<organism evidence="4 5">
    <name type="scientific">Candidatus Ornithospirochaeta avicola</name>
    <dbReference type="NCBI Taxonomy" id="2840896"/>
    <lineage>
        <taxon>Bacteria</taxon>
        <taxon>Pseudomonadati</taxon>
        <taxon>Spirochaetota</taxon>
        <taxon>Spirochaetia</taxon>
        <taxon>Spirochaetales</taxon>
        <taxon>Spirochaetaceae</taxon>
        <taxon>Spirochaetaceae incertae sedis</taxon>
        <taxon>Candidatus Ornithospirochaeta</taxon>
    </lineage>
</organism>
<dbReference type="Pfam" id="PF08125">
    <property type="entry name" value="Mannitol_dh_C"/>
    <property type="match status" value="1"/>
</dbReference>
<dbReference type="InterPro" id="IPR013328">
    <property type="entry name" value="6PGD_dom2"/>
</dbReference>
<accession>A0A9D1PRY5</accession>
<evidence type="ECO:0000259" key="3">
    <source>
        <dbReference type="Pfam" id="PF08125"/>
    </source>
</evidence>
<dbReference type="SUPFAM" id="SSF48179">
    <property type="entry name" value="6-phosphogluconate dehydrogenase C-terminal domain-like"/>
    <property type="match status" value="1"/>
</dbReference>
<protein>
    <submittedName>
        <fullName evidence="4">Mannitol dehydrogenase family protein</fullName>
    </submittedName>
</protein>
<proteinExistence type="predicted"/>
<dbReference type="SUPFAM" id="SSF51735">
    <property type="entry name" value="NAD(P)-binding Rossmann-fold domains"/>
    <property type="match status" value="1"/>
</dbReference>
<evidence type="ECO:0000313" key="4">
    <source>
        <dbReference type="EMBL" id="HIV98237.1"/>
    </source>
</evidence>
<dbReference type="InterPro" id="IPR008927">
    <property type="entry name" value="6-PGluconate_DH-like_C_sf"/>
</dbReference>
<dbReference type="AlphaFoldDB" id="A0A9D1PRY5"/>
<dbReference type="Proteomes" id="UP000823936">
    <property type="component" value="Unassembled WGS sequence"/>
</dbReference>
<dbReference type="Gene3D" id="1.10.1040.10">
    <property type="entry name" value="N-(1-d-carboxylethyl)-l-norvaline Dehydrogenase, domain 2"/>
    <property type="match status" value="1"/>
</dbReference>
<dbReference type="Pfam" id="PF01232">
    <property type="entry name" value="Mannitol_dh"/>
    <property type="match status" value="1"/>
</dbReference>
<evidence type="ECO:0000256" key="1">
    <source>
        <dbReference type="ARBA" id="ARBA00023002"/>
    </source>
</evidence>
<keyword evidence="1" id="KW-0560">Oxidoreductase</keyword>
<dbReference type="InterPro" id="IPR013131">
    <property type="entry name" value="Mannitol_DH_N"/>
</dbReference>
<reference evidence="4" key="2">
    <citation type="submission" date="2021-04" db="EMBL/GenBank/DDBJ databases">
        <authorList>
            <person name="Gilroy R."/>
        </authorList>
    </citation>
    <scope>NUCLEOTIDE SEQUENCE</scope>
    <source>
        <strain evidence="4">Gambia11-129</strain>
    </source>
</reference>
<name>A0A9D1PRY5_9SPIO</name>